<evidence type="ECO:0000256" key="2">
    <source>
        <dbReference type="ARBA" id="ARBA00022777"/>
    </source>
</evidence>
<dbReference type="GO" id="GO:0004674">
    <property type="term" value="F:protein serine/threonine kinase activity"/>
    <property type="evidence" value="ECO:0007669"/>
    <property type="project" value="TreeGrafter"/>
</dbReference>
<evidence type="ECO:0000256" key="1">
    <source>
        <dbReference type="ARBA" id="ARBA00022679"/>
    </source>
</evidence>
<dbReference type="InterPro" id="IPR052028">
    <property type="entry name" value="HipA_Ser/Thr_kinase"/>
</dbReference>
<accession>A0A3B1B161</accession>
<keyword evidence="2" id="KW-0418">Kinase</keyword>
<sequence>MDYLDLLRATQMLTKDIREVEKMFRLAVFNVLSHNQDDHSKNFSFLMDEAGQWKASPAYDLTYSSGVAGEHSTMVMGKGKNITKDDLIALGLEAGLKREAVQQVLETVSSTVSIIM</sequence>
<dbReference type="PANTHER" id="PTHR37419">
    <property type="entry name" value="SERINE/THREONINE-PROTEIN KINASE TOXIN HIPA"/>
    <property type="match status" value="1"/>
</dbReference>
<evidence type="ECO:0000259" key="3">
    <source>
        <dbReference type="Pfam" id="PF07804"/>
    </source>
</evidence>
<feature type="domain" description="HipA-like C-terminal" evidence="3">
    <location>
        <begin position="2"/>
        <end position="111"/>
    </location>
</feature>
<dbReference type="AlphaFoldDB" id="A0A3B1B161"/>
<name>A0A3B1B161_9ZZZZ</name>
<dbReference type="Gene3D" id="1.10.1070.20">
    <property type="match status" value="1"/>
</dbReference>
<proteinExistence type="predicted"/>
<dbReference type="EMBL" id="UOFW01000222">
    <property type="protein sequence ID" value="VAX07821.1"/>
    <property type="molecule type" value="Genomic_DNA"/>
</dbReference>
<keyword evidence="1" id="KW-0808">Transferase</keyword>
<reference evidence="4" key="1">
    <citation type="submission" date="2018-06" db="EMBL/GenBank/DDBJ databases">
        <authorList>
            <person name="Zhirakovskaya E."/>
        </authorList>
    </citation>
    <scope>NUCLEOTIDE SEQUENCE</scope>
</reference>
<dbReference type="PANTHER" id="PTHR37419:SF8">
    <property type="entry name" value="TOXIN YJJJ"/>
    <property type="match status" value="1"/>
</dbReference>
<organism evidence="4">
    <name type="scientific">hydrothermal vent metagenome</name>
    <dbReference type="NCBI Taxonomy" id="652676"/>
    <lineage>
        <taxon>unclassified sequences</taxon>
        <taxon>metagenomes</taxon>
        <taxon>ecological metagenomes</taxon>
    </lineage>
</organism>
<dbReference type="GO" id="GO:0005829">
    <property type="term" value="C:cytosol"/>
    <property type="evidence" value="ECO:0007669"/>
    <property type="project" value="TreeGrafter"/>
</dbReference>
<evidence type="ECO:0000313" key="4">
    <source>
        <dbReference type="EMBL" id="VAX07821.1"/>
    </source>
</evidence>
<dbReference type="InterPro" id="IPR012893">
    <property type="entry name" value="HipA-like_C"/>
</dbReference>
<gene>
    <name evidence="4" type="ORF">MNBD_ALPHA03-1204</name>
</gene>
<dbReference type="Pfam" id="PF07804">
    <property type="entry name" value="HipA_C"/>
    <property type="match status" value="1"/>
</dbReference>
<protein>
    <recommendedName>
        <fullName evidence="3">HipA-like C-terminal domain-containing protein</fullName>
    </recommendedName>
</protein>